<proteinExistence type="inferred from homology"/>
<dbReference type="InterPro" id="IPR013815">
    <property type="entry name" value="ATP_grasp_subdomain_1"/>
</dbReference>
<dbReference type="FunFam" id="3.30.470.20:FF:000031">
    <property type="entry name" value="Phosphoribosylamine--glycine ligase"/>
    <property type="match status" value="1"/>
</dbReference>
<feature type="domain" description="ATP-grasp" evidence="10">
    <location>
        <begin position="107"/>
        <end position="313"/>
    </location>
</feature>
<dbReference type="InterPro" id="IPR020559">
    <property type="entry name" value="PRibGlycinamide_synth_CS"/>
</dbReference>
<evidence type="ECO:0000259" key="10">
    <source>
        <dbReference type="PROSITE" id="PS50975"/>
    </source>
</evidence>
<evidence type="ECO:0000256" key="4">
    <source>
        <dbReference type="ARBA" id="ARBA00022741"/>
    </source>
</evidence>
<dbReference type="InterPro" id="IPR011054">
    <property type="entry name" value="Rudment_hybrid_motif"/>
</dbReference>
<dbReference type="SUPFAM" id="SSF56059">
    <property type="entry name" value="Glutathione synthetase ATP-binding domain-like"/>
    <property type="match status" value="1"/>
</dbReference>
<dbReference type="NCBIfam" id="TIGR00877">
    <property type="entry name" value="purD"/>
    <property type="match status" value="1"/>
</dbReference>
<dbReference type="Gene3D" id="3.30.1490.20">
    <property type="entry name" value="ATP-grasp fold, A domain"/>
    <property type="match status" value="1"/>
</dbReference>
<evidence type="ECO:0000256" key="8">
    <source>
        <dbReference type="ARBA" id="ARBA00042242"/>
    </source>
</evidence>
<organism evidence="11">
    <name type="scientific">hot springs metagenome</name>
    <dbReference type="NCBI Taxonomy" id="433727"/>
    <lineage>
        <taxon>unclassified sequences</taxon>
        <taxon>metagenomes</taxon>
        <taxon>ecological metagenomes</taxon>
    </lineage>
</organism>
<gene>
    <name evidence="11" type="ORF">A45J_0508</name>
</gene>
<dbReference type="AlphaFoldDB" id="A0A5J4L0G2"/>
<evidence type="ECO:0000313" key="11">
    <source>
        <dbReference type="EMBL" id="GER92782.1"/>
    </source>
</evidence>
<dbReference type="InterPro" id="IPR037123">
    <property type="entry name" value="PRibGlycinamide_synth_C_sf"/>
</dbReference>
<dbReference type="GO" id="GO:0009113">
    <property type="term" value="P:purine nucleobase biosynthetic process"/>
    <property type="evidence" value="ECO:0007669"/>
    <property type="project" value="InterPro"/>
</dbReference>
<protein>
    <recommendedName>
        <fullName evidence="2">phosphoribosylamine--glycine ligase</fullName>
        <ecNumber evidence="2">6.3.4.13</ecNumber>
    </recommendedName>
    <alternativeName>
        <fullName evidence="8">Glycinamide ribonucleotide synthetase</fullName>
    </alternativeName>
    <alternativeName>
        <fullName evidence="9">Phosphoribosylglycinamide synthetase</fullName>
    </alternativeName>
</protein>
<dbReference type="FunFam" id="3.90.600.10:FF:000001">
    <property type="entry name" value="Trifunctional purine biosynthetic protein adenosine-3"/>
    <property type="match status" value="1"/>
</dbReference>
<dbReference type="SMART" id="SM01210">
    <property type="entry name" value="GARS_C"/>
    <property type="match status" value="1"/>
</dbReference>
<dbReference type="UniPathway" id="UPA00074">
    <property type="reaction ID" value="UER00125"/>
</dbReference>
<dbReference type="PROSITE" id="PS00184">
    <property type="entry name" value="GARS"/>
    <property type="match status" value="1"/>
</dbReference>
<dbReference type="GO" id="GO:0046872">
    <property type="term" value="F:metal ion binding"/>
    <property type="evidence" value="ECO:0007669"/>
    <property type="project" value="InterPro"/>
</dbReference>
<dbReference type="Gene3D" id="3.30.470.20">
    <property type="entry name" value="ATP-grasp fold, B domain"/>
    <property type="match status" value="1"/>
</dbReference>
<dbReference type="Pfam" id="PF02843">
    <property type="entry name" value="GARS_C"/>
    <property type="match status" value="1"/>
</dbReference>
<dbReference type="EC" id="6.3.4.13" evidence="2"/>
<dbReference type="PANTHER" id="PTHR43472">
    <property type="entry name" value="PHOSPHORIBOSYLAMINE--GLYCINE LIGASE"/>
    <property type="match status" value="1"/>
</dbReference>
<evidence type="ECO:0000256" key="5">
    <source>
        <dbReference type="ARBA" id="ARBA00022755"/>
    </source>
</evidence>
<dbReference type="Gene3D" id="3.90.600.10">
    <property type="entry name" value="Phosphoribosylglycinamide synthetase, C-terminal domain"/>
    <property type="match status" value="1"/>
</dbReference>
<accession>A0A5J4L0G2</accession>
<evidence type="ECO:0000256" key="9">
    <source>
        <dbReference type="ARBA" id="ARBA00042864"/>
    </source>
</evidence>
<dbReference type="HAMAP" id="MF_00138">
    <property type="entry name" value="GARS"/>
    <property type="match status" value="1"/>
</dbReference>
<dbReference type="Pfam" id="PF02844">
    <property type="entry name" value="GARS_N"/>
    <property type="match status" value="1"/>
</dbReference>
<dbReference type="PROSITE" id="PS50975">
    <property type="entry name" value="ATP_GRASP"/>
    <property type="match status" value="1"/>
</dbReference>
<dbReference type="InterPro" id="IPR000115">
    <property type="entry name" value="PRibGlycinamide_synth"/>
</dbReference>
<keyword evidence="3 11" id="KW-0436">Ligase</keyword>
<dbReference type="PANTHER" id="PTHR43472:SF1">
    <property type="entry name" value="PHOSPHORIBOSYLAMINE--GLYCINE LIGASE, CHLOROPLASTIC"/>
    <property type="match status" value="1"/>
</dbReference>
<dbReference type="EMBL" id="BLAB01000001">
    <property type="protein sequence ID" value="GER92782.1"/>
    <property type="molecule type" value="Genomic_DNA"/>
</dbReference>
<dbReference type="Pfam" id="PF01071">
    <property type="entry name" value="GARS_A"/>
    <property type="match status" value="1"/>
</dbReference>
<evidence type="ECO:0000256" key="6">
    <source>
        <dbReference type="ARBA" id="ARBA00022840"/>
    </source>
</evidence>
<dbReference type="InterPro" id="IPR020561">
    <property type="entry name" value="PRibGlycinamid_synth_ATP-grasp"/>
</dbReference>
<keyword evidence="5" id="KW-0658">Purine biosynthesis</keyword>
<dbReference type="SMART" id="SM01209">
    <property type="entry name" value="GARS_A"/>
    <property type="match status" value="1"/>
</dbReference>
<reference evidence="11" key="1">
    <citation type="submission" date="2019-10" db="EMBL/GenBank/DDBJ databases">
        <title>Metagenomic sequencing of thiosulfate-disproportionating enrichment culture.</title>
        <authorList>
            <person name="Umezawa K."/>
            <person name="Kojima H."/>
            <person name="Fukui M."/>
        </authorList>
    </citation>
    <scope>NUCLEOTIDE SEQUENCE</scope>
    <source>
        <strain evidence="11">45J</strain>
    </source>
</reference>
<dbReference type="SUPFAM" id="SSF52440">
    <property type="entry name" value="PreATP-grasp domain"/>
    <property type="match status" value="1"/>
</dbReference>
<dbReference type="FunFam" id="3.30.1490.20:FF:000006">
    <property type="entry name" value="phosphoribosylamine--glycine ligase, chloroplastic-like"/>
    <property type="match status" value="1"/>
</dbReference>
<dbReference type="InterPro" id="IPR020560">
    <property type="entry name" value="PRibGlycinamide_synth_C-dom"/>
</dbReference>
<evidence type="ECO:0000256" key="3">
    <source>
        <dbReference type="ARBA" id="ARBA00022598"/>
    </source>
</evidence>
<evidence type="ECO:0000256" key="1">
    <source>
        <dbReference type="ARBA" id="ARBA00005174"/>
    </source>
</evidence>
<comment type="caution">
    <text evidence="11">The sequence shown here is derived from an EMBL/GenBank/DDBJ whole genome shotgun (WGS) entry which is preliminary data.</text>
</comment>
<dbReference type="GO" id="GO:0004637">
    <property type="term" value="F:phosphoribosylamine-glycine ligase activity"/>
    <property type="evidence" value="ECO:0007669"/>
    <property type="project" value="UniProtKB-EC"/>
</dbReference>
<evidence type="ECO:0000256" key="7">
    <source>
        <dbReference type="ARBA" id="ARBA00038345"/>
    </source>
</evidence>
<dbReference type="SUPFAM" id="SSF51246">
    <property type="entry name" value="Rudiment single hybrid motif"/>
    <property type="match status" value="1"/>
</dbReference>
<keyword evidence="6" id="KW-0067">ATP-binding</keyword>
<sequence length="422" mass="46171">MKILVIGSGGREHAIVWKLAQSRQVDKIYCATGNAGIAEIAECIDVDVTNFDALLDLVKYEWIDLTIVGPEEPLSKGIVDAFEKEGRRIIGPTKAAAQLESSKVFAKEFMKRHRIPTAEYKVFTSYLHAEDYVRMKGAPIVIKADGLAAGKGVIVASTVDEAIDALRLIMKERVFGEAGNKVVVEECLKGQEASFMVFTDGKTIVPMVSSQDHKRVFDNDNGPNTGGMGAYSPTPVITEEIQSAVMDTIMRPTIEGLRSEGIKYKGILYAGLMIDNGQPSVLEFNCRLGDPETQPVLSRLDTDIMDIFMAVADEKLSSIDIQWKKEASVCVVIASGGYPGRYEKGKIISGLDEVKAMDGVMVFHAGTAFNNNEIVTNGGRVLGVTALGRDIKDAKDRAYEAIRKIHFEGMHYRKDIADKALL</sequence>
<dbReference type="GO" id="GO:0006189">
    <property type="term" value="P:'de novo' IMP biosynthetic process"/>
    <property type="evidence" value="ECO:0007669"/>
    <property type="project" value="UniProtKB-UniPathway"/>
</dbReference>
<comment type="pathway">
    <text evidence="1">Purine metabolism; IMP biosynthesis via de novo pathway; N(1)-(5-phospho-D-ribosyl)glycinamide from 5-phospho-alpha-D-ribose 1-diphosphate: step 2/2.</text>
</comment>
<comment type="similarity">
    <text evidence="7">Belongs to the GARS family.</text>
</comment>
<keyword evidence="4" id="KW-0547">Nucleotide-binding</keyword>
<evidence type="ECO:0000256" key="2">
    <source>
        <dbReference type="ARBA" id="ARBA00013255"/>
    </source>
</evidence>
<name>A0A5J4L0G2_9ZZZZ</name>
<dbReference type="Gene3D" id="3.40.50.20">
    <property type="match status" value="1"/>
</dbReference>
<dbReference type="InterPro" id="IPR020562">
    <property type="entry name" value="PRibGlycinamide_synth_N"/>
</dbReference>
<dbReference type="GO" id="GO:0005524">
    <property type="term" value="F:ATP binding"/>
    <property type="evidence" value="ECO:0007669"/>
    <property type="project" value="UniProtKB-KW"/>
</dbReference>
<dbReference type="InterPro" id="IPR016185">
    <property type="entry name" value="PreATP-grasp_dom_sf"/>
</dbReference>
<dbReference type="InterPro" id="IPR011761">
    <property type="entry name" value="ATP-grasp"/>
</dbReference>